<evidence type="ECO:0000256" key="3">
    <source>
        <dbReference type="SAM" id="MobiDB-lite"/>
    </source>
</evidence>
<evidence type="ECO:0000313" key="6">
    <source>
        <dbReference type="Proteomes" id="UP001501676"/>
    </source>
</evidence>
<accession>A0ABP6T455</accession>
<keyword evidence="6" id="KW-1185">Reference proteome</keyword>
<dbReference type="PANTHER" id="PTHR30055">
    <property type="entry name" value="HTH-TYPE TRANSCRIPTIONAL REGULATOR RUTR"/>
    <property type="match status" value="1"/>
</dbReference>
<protein>
    <submittedName>
        <fullName evidence="5">TetR family transcriptional regulator</fullName>
    </submittedName>
</protein>
<dbReference type="InterPro" id="IPR050109">
    <property type="entry name" value="HTH-type_TetR-like_transc_reg"/>
</dbReference>
<feature type="region of interest" description="Disordered" evidence="3">
    <location>
        <begin position="1"/>
        <end position="37"/>
    </location>
</feature>
<dbReference type="PANTHER" id="PTHR30055:SF226">
    <property type="entry name" value="HTH-TYPE TRANSCRIPTIONAL REGULATOR PKSA"/>
    <property type="match status" value="1"/>
</dbReference>
<reference evidence="6" key="1">
    <citation type="journal article" date="2019" name="Int. J. Syst. Evol. Microbiol.">
        <title>The Global Catalogue of Microorganisms (GCM) 10K type strain sequencing project: providing services to taxonomists for standard genome sequencing and annotation.</title>
        <authorList>
            <consortium name="The Broad Institute Genomics Platform"/>
            <consortium name="The Broad Institute Genome Sequencing Center for Infectious Disease"/>
            <person name="Wu L."/>
            <person name="Ma J."/>
        </authorList>
    </citation>
    <scope>NUCLEOTIDE SEQUENCE [LARGE SCALE GENOMIC DNA]</scope>
    <source>
        <strain evidence="6">JCM 9458</strain>
    </source>
</reference>
<proteinExistence type="predicted"/>
<dbReference type="InterPro" id="IPR001647">
    <property type="entry name" value="HTH_TetR"/>
</dbReference>
<feature type="DNA-binding region" description="H-T-H motif" evidence="2">
    <location>
        <begin position="61"/>
        <end position="80"/>
    </location>
</feature>
<dbReference type="Proteomes" id="UP001501676">
    <property type="component" value="Unassembled WGS sequence"/>
</dbReference>
<dbReference type="Gene3D" id="1.10.357.10">
    <property type="entry name" value="Tetracycline Repressor, domain 2"/>
    <property type="match status" value="1"/>
</dbReference>
<dbReference type="Pfam" id="PF00440">
    <property type="entry name" value="TetR_N"/>
    <property type="match status" value="1"/>
</dbReference>
<keyword evidence="1 2" id="KW-0238">DNA-binding</keyword>
<dbReference type="EMBL" id="BAAAYN010000035">
    <property type="protein sequence ID" value="GAA3391972.1"/>
    <property type="molecule type" value="Genomic_DNA"/>
</dbReference>
<feature type="domain" description="HTH tetR-type" evidence="4">
    <location>
        <begin position="38"/>
        <end position="98"/>
    </location>
</feature>
<evidence type="ECO:0000256" key="2">
    <source>
        <dbReference type="PROSITE-ProRule" id="PRU00335"/>
    </source>
</evidence>
<sequence>MGASSVRTTDAEAAQGRTPDAPANGAAPARRTQADRSAATRARLLDATLASLVEDGYVGTTTTAVAQRAGVSRGAQLHHYGTKEKLVAAAVGHLAEQRAAVVREQIAQLGNAGNTLRRTLDLLADFLSGPLYAATIELWVAARSDPALRELLIPVEARLAIELREICREYVTSDPLLQQMTLDLLLGRGVSGLLTDFTASQRSRALDAWAEMLAARNAPPAGPTSSPAPSSGLTT</sequence>
<dbReference type="RefSeq" id="WP_345730819.1">
    <property type="nucleotide sequence ID" value="NZ_BAAAYN010000035.1"/>
</dbReference>
<evidence type="ECO:0000256" key="1">
    <source>
        <dbReference type="ARBA" id="ARBA00023125"/>
    </source>
</evidence>
<gene>
    <name evidence="5" type="ORF">GCM10020369_51890</name>
</gene>
<dbReference type="InterPro" id="IPR009057">
    <property type="entry name" value="Homeodomain-like_sf"/>
</dbReference>
<dbReference type="PROSITE" id="PS50977">
    <property type="entry name" value="HTH_TETR_2"/>
    <property type="match status" value="1"/>
</dbReference>
<comment type="caution">
    <text evidence="5">The sequence shown here is derived from an EMBL/GenBank/DDBJ whole genome shotgun (WGS) entry which is preliminary data.</text>
</comment>
<dbReference type="PRINTS" id="PR00455">
    <property type="entry name" value="HTHTETR"/>
</dbReference>
<evidence type="ECO:0000259" key="4">
    <source>
        <dbReference type="PROSITE" id="PS50977"/>
    </source>
</evidence>
<name>A0ABP6T455_9ACTN</name>
<evidence type="ECO:0000313" key="5">
    <source>
        <dbReference type="EMBL" id="GAA3391972.1"/>
    </source>
</evidence>
<organism evidence="5 6">
    <name type="scientific">Cryptosporangium minutisporangium</name>
    <dbReference type="NCBI Taxonomy" id="113569"/>
    <lineage>
        <taxon>Bacteria</taxon>
        <taxon>Bacillati</taxon>
        <taxon>Actinomycetota</taxon>
        <taxon>Actinomycetes</taxon>
        <taxon>Cryptosporangiales</taxon>
        <taxon>Cryptosporangiaceae</taxon>
        <taxon>Cryptosporangium</taxon>
    </lineage>
</organism>
<dbReference type="SUPFAM" id="SSF46689">
    <property type="entry name" value="Homeodomain-like"/>
    <property type="match status" value="1"/>
</dbReference>